<proteinExistence type="predicted"/>
<organism evidence="1 2">
    <name type="scientific">Actinomadura algeriensis</name>
    <dbReference type="NCBI Taxonomy" id="1679523"/>
    <lineage>
        <taxon>Bacteria</taxon>
        <taxon>Bacillati</taxon>
        <taxon>Actinomycetota</taxon>
        <taxon>Actinomycetes</taxon>
        <taxon>Streptosporangiales</taxon>
        <taxon>Thermomonosporaceae</taxon>
        <taxon>Actinomadura</taxon>
    </lineage>
</organism>
<sequence length="86" mass="9301">MGMGDQVGADGLLYLLRAEPTLAPEAPADCSAAQMEHRREGEVHACLRCGARAVCAYVADTVIGPRWLDLCPRCDHWLRTTSTEGS</sequence>
<dbReference type="RefSeq" id="WP_192757399.1">
    <property type="nucleotide sequence ID" value="NZ_JADBDZ010000001.1"/>
</dbReference>
<accession>A0ABR9JIZ0</accession>
<keyword evidence="2" id="KW-1185">Reference proteome</keyword>
<evidence type="ECO:0000313" key="1">
    <source>
        <dbReference type="EMBL" id="MBE1530388.1"/>
    </source>
</evidence>
<protein>
    <submittedName>
        <fullName evidence="1">Uncharacterized protein</fullName>
    </submittedName>
</protein>
<gene>
    <name evidence="1" type="ORF">H4W34_000221</name>
</gene>
<comment type="caution">
    <text evidence="1">The sequence shown here is derived from an EMBL/GenBank/DDBJ whole genome shotgun (WGS) entry which is preliminary data.</text>
</comment>
<evidence type="ECO:0000313" key="2">
    <source>
        <dbReference type="Proteomes" id="UP000627838"/>
    </source>
</evidence>
<dbReference type="EMBL" id="JADBDZ010000001">
    <property type="protein sequence ID" value="MBE1530388.1"/>
    <property type="molecule type" value="Genomic_DNA"/>
</dbReference>
<reference evidence="1 2" key="1">
    <citation type="submission" date="2020-10" db="EMBL/GenBank/DDBJ databases">
        <title>Sequencing the genomes of 1000 actinobacteria strains.</title>
        <authorList>
            <person name="Klenk H.-P."/>
        </authorList>
    </citation>
    <scope>NUCLEOTIDE SEQUENCE [LARGE SCALE GENOMIC DNA]</scope>
    <source>
        <strain evidence="1 2">DSM 46744</strain>
    </source>
</reference>
<dbReference type="Proteomes" id="UP000627838">
    <property type="component" value="Unassembled WGS sequence"/>
</dbReference>
<name>A0ABR9JIZ0_9ACTN</name>